<dbReference type="RefSeq" id="WP_125478809.1">
    <property type="nucleotide sequence ID" value="NZ_RSFW01000006.1"/>
</dbReference>
<dbReference type="CDD" id="cd04301">
    <property type="entry name" value="NAT_SF"/>
    <property type="match status" value="1"/>
</dbReference>
<gene>
    <name evidence="2" type="ORF">EJA10_04565</name>
</gene>
<accession>A0A3R9FL00</accession>
<sequence length="177" mass="20149">MKENVFLAKPSVELEKEYLEFYEEWKASGEDMIPWVIEKEPSDFAGMVQFLMNNENGVDLPEGWVRDSTYWLVNESNAVLGVVNIRHALTEKLLNCGGHIGYGIRPSERRKGYATKILAYSLEKTKELGIEKVLVVCDADNVASERTILRNGGKEDASFTEENGNVVKRFWIEQKAE</sequence>
<dbReference type="OrthoDB" id="9797989at2"/>
<dbReference type="PROSITE" id="PS51186">
    <property type="entry name" value="GNAT"/>
    <property type="match status" value="1"/>
</dbReference>
<dbReference type="PANTHER" id="PTHR39173">
    <property type="entry name" value="ACETYLTRANSFERASE"/>
    <property type="match status" value="1"/>
</dbReference>
<dbReference type="AlphaFoldDB" id="A0A3R9FL00"/>
<dbReference type="GO" id="GO:0016747">
    <property type="term" value="F:acyltransferase activity, transferring groups other than amino-acyl groups"/>
    <property type="evidence" value="ECO:0007669"/>
    <property type="project" value="InterPro"/>
</dbReference>
<dbReference type="SUPFAM" id="SSF55729">
    <property type="entry name" value="Acyl-CoA N-acyltransferases (Nat)"/>
    <property type="match status" value="1"/>
</dbReference>
<keyword evidence="2" id="KW-0808">Transferase</keyword>
<dbReference type="InterPro" id="IPR000182">
    <property type="entry name" value="GNAT_dom"/>
</dbReference>
<protein>
    <submittedName>
        <fullName evidence="2">GNAT family N-acetyltransferase</fullName>
    </submittedName>
</protein>
<dbReference type="Pfam" id="PF13302">
    <property type="entry name" value="Acetyltransf_3"/>
    <property type="match status" value="1"/>
</dbReference>
<dbReference type="PANTHER" id="PTHR39173:SF1">
    <property type="entry name" value="ACETYLTRANSFERASE"/>
    <property type="match status" value="1"/>
</dbReference>
<evidence type="ECO:0000313" key="3">
    <source>
        <dbReference type="Proteomes" id="UP000279911"/>
    </source>
</evidence>
<feature type="domain" description="N-acetyltransferase" evidence="1">
    <location>
        <begin position="19"/>
        <end position="177"/>
    </location>
</feature>
<proteinExistence type="predicted"/>
<evidence type="ECO:0000313" key="2">
    <source>
        <dbReference type="EMBL" id="RSD28847.1"/>
    </source>
</evidence>
<evidence type="ECO:0000259" key="1">
    <source>
        <dbReference type="PROSITE" id="PS51186"/>
    </source>
</evidence>
<comment type="caution">
    <text evidence="2">The sequence shown here is derived from an EMBL/GenBank/DDBJ whole genome shotgun (WGS) entry which is preliminary data.</text>
</comment>
<dbReference type="InterPro" id="IPR016181">
    <property type="entry name" value="Acyl_CoA_acyltransferase"/>
</dbReference>
<dbReference type="Gene3D" id="3.40.630.30">
    <property type="match status" value="1"/>
</dbReference>
<organism evidence="2 3">
    <name type="scientific">Mesobacillus subterraneus</name>
    <dbReference type="NCBI Taxonomy" id="285983"/>
    <lineage>
        <taxon>Bacteria</taxon>
        <taxon>Bacillati</taxon>
        <taxon>Bacillota</taxon>
        <taxon>Bacilli</taxon>
        <taxon>Bacillales</taxon>
        <taxon>Bacillaceae</taxon>
        <taxon>Mesobacillus</taxon>
    </lineage>
</organism>
<reference evidence="3" key="1">
    <citation type="submission" date="2018-12" db="EMBL/GenBank/DDBJ databases">
        <title>Bacillus chawlae sp. nov., Bacillus glennii sp. nov., and Bacillus saganii sp. nov. Isolated from the Vehicle Assembly Building at Kennedy Space Center where the Viking Spacecraft were Assembled.</title>
        <authorList>
            <person name="Seuylemezian A."/>
            <person name="Vaishampayan P."/>
        </authorList>
    </citation>
    <scope>NUCLEOTIDE SEQUENCE [LARGE SCALE GENOMIC DNA]</scope>
    <source>
        <strain evidence="3">DSM 13966</strain>
    </source>
</reference>
<dbReference type="Proteomes" id="UP000279911">
    <property type="component" value="Unassembled WGS sequence"/>
</dbReference>
<dbReference type="EMBL" id="RSFW01000006">
    <property type="protein sequence ID" value="RSD28847.1"/>
    <property type="molecule type" value="Genomic_DNA"/>
</dbReference>
<name>A0A3R9FL00_9BACI</name>